<protein>
    <submittedName>
        <fullName evidence="8">Ca2+:H+ antiporter</fullName>
    </submittedName>
    <submittedName>
        <fullName evidence="7">Sodium:proton exchanger</fullName>
    </submittedName>
</protein>
<feature type="transmembrane region" description="Helical" evidence="5">
    <location>
        <begin position="111"/>
        <end position="135"/>
    </location>
</feature>
<feature type="transmembrane region" description="Helical" evidence="5">
    <location>
        <begin position="20"/>
        <end position="37"/>
    </location>
</feature>
<feature type="transmembrane region" description="Helical" evidence="5">
    <location>
        <begin position="173"/>
        <end position="193"/>
    </location>
</feature>
<feature type="transmembrane region" description="Helical" evidence="5">
    <location>
        <begin position="74"/>
        <end position="96"/>
    </location>
</feature>
<dbReference type="GO" id="GO:0015385">
    <property type="term" value="F:sodium:proton antiporter activity"/>
    <property type="evidence" value="ECO:0007669"/>
    <property type="project" value="TreeGrafter"/>
</dbReference>
<dbReference type="AlphaFoldDB" id="A0AAJ4RDM6"/>
<evidence type="ECO:0000259" key="6">
    <source>
        <dbReference type="Pfam" id="PF01699"/>
    </source>
</evidence>
<evidence type="ECO:0000256" key="2">
    <source>
        <dbReference type="ARBA" id="ARBA00022692"/>
    </source>
</evidence>
<dbReference type="GO" id="GO:0005886">
    <property type="term" value="C:plasma membrane"/>
    <property type="evidence" value="ECO:0007669"/>
    <property type="project" value="TreeGrafter"/>
</dbReference>
<feature type="transmembrane region" description="Helical" evidence="5">
    <location>
        <begin position="301"/>
        <end position="326"/>
    </location>
</feature>
<feature type="transmembrane region" description="Helical" evidence="5">
    <location>
        <begin position="232"/>
        <end position="252"/>
    </location>
</feature>
<keyword evidence="2 5" id="KW-0812">Transmembrane</keyword>
<dbReference type="GO" id="GO:0015386">
    <property type="term" value="F:potassium:proton antiporter activity"/>
    <property type="evidence" value="ECO:0007669"/>
    <property type="project" value="TreeGrafter"/>
</dbReference>
<keyword evidence="4 5" id="KW-0472">Membrane</keyword>
<evidence type="ECO:0000256" key="3">
    <source>
        <dbReference type="ARBA" id="ARBA00022989"/>
    </source>
</evidence>
<proteinExistence type="predicted"/>
<comment type="subcellular location">
    <subcellularLocation>
        <location evidence="1">Membrane</location>
        <topology evidence="1">Multi-pass membrane protein</topology>
    </subcellularLocation>
</comment>
<feature type="transmembrane region" description="Helical" evidence="5">
    <location>
        <begin position="43"/>
        <end position="62"/>
    </location>
</feature>
<evidence type="ECO:0000256" key="5">
    <source>
        <dbReference type="SAM" id="Phobius"/>
    </source>
</evidence>
<reference evidence="10" key="1">
    <citation type="submission" date="2018-03" db="EMBL/GenBank/DDBJ databases">
        <title>A comparative analysis of the Nautiliaceae.</title>
        <authorList>
            <person name="Grosche A."/>
            <person name="Smedile F."/>
            <person name="Vetriani C."/>
        </authorList>
    </citation>
    <scope>NUCLEOTIDE SEQUENCE [LARGE SCALE GENOMIC DNA]</scope>
    <source>
        <strain evidence="10">TB6</strain>
    </source>
</reference>
<name>A0AAJ4RDM6_9BACT</name>
<feature type="transmembrane region" description="Helical" evidence="5">
    <location>
        <begin position="332"/>
        <end position="351"/>
    </location>
</feature>
<evidence type="ECO:0000313" key="9">
    <source>
        <dbReference type="Proteomes" id="UP000272781"/>
    </source>
</evidence>
<dbReference type="InterPro" id="IPR004837">
    <property type="entry name" value="NaCa_Exmemb"/>
</dbReference>
<dbReference type="Proteomes" id="UP000298805">
    <property type="component" value="Chromosome"/>
</dbReference>
<dbReference type="Pfam" id="PF01699">
    <property type="entry name" value="Na_Ca_ex"/>
    <property type="match status" value="2"/>
</dbReference>
<reference evidence="8 9" key="2">
    <citation type="submission" date="2018-11" db="EMBL/GenBank/DDBJ databases">
        <title>Genomic Encyclopedia of Type Strains, Phase IV (KMG-IV): sequencing the most valuable type-strain genomes for metagenomic binning, comparative biology and taxonomic classification.</title>
        <authorList>
            <person name="Goeker M."/>
        </authorList>
    </citation>
    <scope>NUCLEOTIDE SEQUENCE [LARGE SCALE GENOMIC DNA]</scope>
    <source>
        <strain evidence="8 9">DSM 27783</strain>
    </source>
</reference>
<feature type="transmembrane region" description="Helical" evidence="5">
    <location>
        <begin position="258"/>
        <end position="280"/>
    </location>
</feature>
<feature type="transmembrane region" description="Helical" evidence="5">
    <location>
        <begin position="147"/>
        <end position="167"/>
    </location>
</feature>
<evidence type="ECO:0000313" key="7">
    <source>
        <dbReference type="EMBL" id="QCI28461.1"/>
    </source>
</evidence>
<evidence type="ECO:0000313" key="8">
    <source>
        <dbReference type="EMBL" id="ROR40813.1"/>
    </source>
</evidence>
<dbReference type="InterPro" id="IPR044880">
    <property type="entry name" value="NCX_ion-bd_dom_sf"/>
</dbReference>
<organism evidence="8 9">
    <name type="scientific">Caminibacter pacificus</name>
    <dbReference type="NCBI Taxonomy" id="1424653"/>
    <lineage>
        <taxon>Bacteria</taxon>
        <taxon>Pseudomonadati</taxon>
        <taxon>Campylobacterota</taxon>
        <taxon>Epsilonproteobacteria</taxon>
        <taxon>Nautiliales</taxon>
        <taxon>Nautiliaceae</taxon>
        <taxon>Caminibacter</taxon>
    </lineage>
</organism>
<evidence type="ECO:0000256" key="1">
    <source>
        <dbReference type="ARBA" id="ARBA00004141"/>
    </source>
</evidence>
<dbReference type="PANTHER" id="PTHR37958">
    <property type="entry name" value="SODIUM-POTASSIUM/PROTON ANTIPORTER CHAA"/>
    <property type="match status" value="1"/>
</dbReference>
<dbReference type="RefSeq" id="WP_123351725.1">
    <property type="nucleotide sequence ID" value="NZ_CP027432.2"/>
</dbReference>
<keyword evidence="10" id="KW-1185">Reference proteome</keyword>
<dbReference type="Proteomes" id="UP000272781">
    <property type="component" value="Unassembled WGS sequence"/>
</dbReference>
<dbReference type="PANTHER" id="PTHR37958:SF1">
    <property type="entry name" value="SODIUM-POTASSIUM_PROTON ANTIPORTER CHAA"/>
    <property type="match status" value="1"/>
</dbReference>
<dbReference type="EMBL" id="CP027432">
    <property type="protein sequence ID" value="QCI28461.1"/>
    <property type="molecule type" value="Genomic_DNA"/>
</dbReference>
<keyword evidence="3 5" id="KW-1133">Transmembrane helix</keyword>
<dbReference type="InterPro" id="IPR052946">
    <property type="entry name" value="Alkaline_pH_Ca-Antiporter"/>
</dbReference>
<dbReference type="Gene3D" id="1.20.1420.30">
    <property type="entry name" value="NCX, central ion-binding region"/>
    <property type="match status" value="1"/>
</dbReference>
<reference evidence="7" key="3">
    <citation type="submission" date="2019-06" db="EMBL/GenBank/DDBJ databases">
        <title>A comparative analysis of the Nautiliaceae.</title>
        <authorList>
            <person name="Grosche A."/>
            <person name="Smedile F."/>
            <person name="Vetriani C."/>
        </authorList>
    </citation>
    <scope>NUCLEOTIDE SEQUENCE</scope>
    <source>
        <strain evidence="7">TB6</strain>
    </source>
</reference>
<dbReference type="EMBL" id="RJVK01000001">
    <property type="protein sequence ID" value="ROR40813.1"/>
    <property type="molecule type" value="Genomic_DNA"/>
</dbReference>
<feature type="transmembrane region" description="Helical" evidence="5">
    <location>
        <begin position="358"/>
        <end position="377"/>
    </location>
</feature>
<accession>A0AAJ4RDM6</accession>
<evidence type="ECO:0000256" key="4">
    <source>
        <dbReference type="ARBA" id="ARBA00023136"/>
    </source>
</evidence>
<evidence type="ECO:0000313" key="10">
    <source>
        <dbReference type="Proteomes" id="UP000298805"/>
    </source>
</evidence>
<gene>
    <name evidence="7" type="ORF">C6V80_05655</name>
    <name evidence="8" type="ORF">EDC58_0294</name>
</gene>
<feature type="domain" description="Sodium/calcium exchanger membrane region" evidence="6">
    <location>
        <begin position="42"/>
        <end position="193"/>
    </location>
</feature>
<sequence length="378" mass="42125">MHQRQEHSENKYIEIFKDYWDIFVGFSSLPLAIIFHLQGVHLLATIFAAIGIGSLAVTISEIAEILAERFGEPFGSMILTFSAVLVEILILFMVIMEAKTHPEVLETVKNGIVATVIVDLNALLGLAVFVGGLSFKEQVHNEDTSASYTTVLFVAAAMLLVPTTISLHSSQDALFKASVIIAVLLFIFYFFIFKFQTDTHVHFFKFKKRSRVKKYIKEDEHDDYYFDRKSNIFNIVFLAFLLVLIGVLSEIFANDGVVVFNSFGLTAGFVGILIAFVTVAPELFTAIRAAKNDEMQRVINIAMGASTVSILLTVPALIFLSMLIGVKLTLDFTPLQVGALLLTIMLVWKTTEDGETNYLEGLSHLMIFLSYAVIAIFY</sequence>
<feature type="domain" description="Sodium/calcium exchanger membrane region" evidence="6">
    <location>
        <begin position="235"/>
        <end position="376"/>
    </location>
</feature>